<dbReference type="GO" id="GO:0006281">
    <property type="term" value="P:DNA repair"/>
    <property type="evidence" value="ECO:0007669"/>
    <property type="project" value="UniProtKB-KW"/>
</dbReference>
<dbReference type="InterPro" id="IPR025188">
    <property type="entry name" value="DUF4113"/>
</dbReference>
<dbReference type="Proteomes" id="UP000231658">
    <property type="component" value="Unassembled WGS sequence"/>
</dbReference>
<dbReference type="InterPro" id="IPR043502">
    <property type="entry name" value="DNA/RNA_pol_sf"/>
</dbReference>
<dbReference type="GO" id="GO:0003684">
    <property type="term" value="F:damaged DNA binding"/>
    <property type="evidence" value="ECO:0007669"/>
    <property type="project" value="InterPro"/>
</dbReference>
<organism evidence="11 12">
    <name type="scientific">Candidatus Terasakiella magnetica</name>
    <dbReference type="NCBI Taxonomy" id="1867952"/>
    <lineage>
        <taxon>Bacteria</taxon>
        <taxon>Pseudomonadati</taxon>
        <taxon>Pseudomonadota</taxon>
        <taxon>Alphaproteobacteria</taxon>
        <taxon>Rhodospirillales</taxon>
        <taxon>Terasakiellaceae</taxon>
        <taxon>Terasakiella</taxon>
    </lineage>
</organism>
<dbReference type="GO" id="GO:0009432">
    <property type="term" value="P:SOS response"/>
    <property type="evidence" value="ECO:0007669"/>
    <property type="project" value="UniProtKB-KW"/>
</dbReference>
<evidence type="ECO:0000259" key="10">
    <source>
        <dbReference type="PROSITE" id="PS50173"/>
    </source>
</evidence>
<keyword evidence="12" id="KW-1185">Reference proteome</keyword>
<dbReference type="PROSITE" id="PS50173">
    <property type="entry name" value="UMUC"/>
    <property type="match status" value="1"/>
</dbReference>
<feature type="domain" description="UmuC" evidence="10">
    <location>
        <begin position="4"/>
        <end position="189"/>
    </location>
</feature>
<dbReference type="EC" id="2.7.7.7" evidence="3"/>
<evidence type="ECO:0000256" key="8">
    <source>
        <dbReference type="ARBA" id="ARBA00025589"/>
    </source>
</evidence>
<proteinExistence type="inferred from homology"/>
<evidence type="ECO:0000256" key="4">
    <source>
        <dbReference type="ARBA" id="ARBA00022763"/>
    </source>
</evidence>
<comment type="catalytic activity">
    <reaction evidence="9">
        <text>DNA(n) + a 2'-deoxyribonucleoside 5'-triphosphate = DNA(n+1) + diphosphate</text>
        <dbReference type="Rhea" id="RHEA:22508"/>
        <dbReference type="Rhea" id="RHEA-COMP:17339"/>
        <dbReference type="Rhea" id="RHEA-COMP:17340"/>
        <dbReference type="ChEBI" id="CHEBI:33019"/>
        <dbReference type="ChEBI" id="CHEBI:61560"/>
        <dbReference type="ChEBI" id="CHEBI:173112"/>
        <dbReference type="EC" id="2.7.7.7"/>
    </reaction>
</comment>
<comment type="subunit">
    <text evidence="2">Monomer.</text>
</comment>
<dbReference type="InterPro" id="IPR043128">
    <property type="entry name" value="Rev_trsase/Diguanyl_cyclase"/>
</dbReference>
<accession>A0A1C3RF60</accession>
<evidence type="ECO:0000256" key="9">
    <source>
        <dbReference type="ARBA" id="ARBA00049244"/>
    </source>
</evidence>
<dbReference type="PANTHER" id="PTHR11076">
    <property type="entry name" value="DNA REPAIR POLYMERASE UMUC / TRANSFERASE FAMILY MEMBER"/>
    <property type="match status" value="1"/>
</dbReference>
<dbReference type="GO" id="GO:0003887">
    <property type="term" value="F:DNA-directed DNA polymerase activity"/>
    <property type="evidence" value="ECO:0007669"/>
    <property type="project" value="UniProtKB-EC"/>
</dbReference>
<keyword evidence="4" id="KW-0227">DNA damage</keyword>
<dbReference type="GO" id="GO:0005829">
    <property type="term" value="C:cytosol"/>
    <property type="evidence" value="ECO:0007669"/>
    <property type="project" value="TreeGrafter"/>
</dbReference>
<dbReference type="Pfam" id="PF00817">
    <property type="entry name" value="IMS"/>
    <property type="match status" value="1"/>
</dbReference>
<name>A0A1C3RF60_9PROT</name>
<dbReference type="InterPro" id="IPR001126">
    <property type="entry name" value="UmuC"/>
</dbReference>
<protein>
    <recommendedName>
        <fullName evidence="3">DNA-directed DNA polymerase</fullName>
        <ecNumber evidence="3">2.7.7.7</ecNumber>
    </recommendedName>
</protein>
<gene>
    <name evidence="11" type="primary">umuC</name>
    <name evidence="11" type="ORF">MTBPR1_140038</name>
</gene>
<evidence type="ECO:0000256" key="5">
    <source>
        <dbReference type="ARBA" id="ARBA00023199"/>
    </source>
</evidence>
<keyword evidence="7" id="KW-0742">SOS response</keyword>
<comment type="function">
    <text evidence="8">Poorly processive, error-prone DNA polymerase involved in untargeted mutagenesis. Copies undamaged DNA at stalled replication forks, which arise in vivo from mismatched or misaligned primer ends. These misaligned primers can be extended by PolIV. Exhibits no 3'-5' exonuclease (proofreading) activity. May be involved in translesional synthesis, in conjunction with the beta clamp from PolIII.</text>
</comment>
<dbReference type="Gene3D" id="3.30.70.270">
    <property type="match status" value="1"/>
</dbReference>
<evidence type="ECO:0000256" key="6">
    <source>
        <dbReference type="ARBA" id="ARBA00023204"/>
    </source>
</evidence>
<dbReference type="OrthoDB" id="9808813at2"/>
<dbReference type="PANTHER" id="PTHR11076:SF34">
    <property type="entry name" value="PROTEIN UMUC"/>
    <property type="match status" value="1"/>
</dbReference>
<keyword evidence="6" id="KW-0234">DNA repair</keyword>
<evidence type="ECO:0000256" key="3">
    <source>
        <dbReference type="ARBA" id="ARBA00012417"/>
    </source>
</evidence>
<dbReference type="Gene3D" id="3.30.1490.100">
    <property type="entry name" value="DNA polymerase, Y-family, little finger domain"/>
    <property type="match status" value="1"/>
</dbReference>
<evidence type="ECO:0000313" key="11">
    <source>
        <dbReference type="EMBL" id="SCA55920.1"/>
    </source>
</evidence>
<dbReference type="EMBL" id="FLYE01000006">
    <property type="protein sequence ID" value="SCA55920.1"/>
    <property type="molecule type" value="Genomic_DNA"/>
</dbReference>
<evidence type="ECO:0000313" key="12">
    <source>
        <dbReference type="Proteomes" id="UP000231658"/>
    </source>
</evidence>
<reference evidence="11 12" key="1">
    <citation type="submission" date="2016-07" db="EMBL/GenBank/DDBJ databases">
        <authorList>
            <person name="Lefevre C.T."/>
        </authorList>
    </citation>
    <scope>NUCLEOTIDE SEQUENCE [LARGE SCALE GENOMIC DNA]</scope>
    <source>
        <strain evidence="11">PR1</strain>
    </source>
</reference>
<evidence type="ECO:0000256" key="2">
    <source>
        <dbReference type="ARBA" id="ARBA00011245"/>
    </source>
</evidence>
<dbReference type="GO" id="GO:0042276">
    <property type="term" value="P:error-prone translesion synthesis"/>
    <property type="evidence" value="ECO:0007669"/>
    <property type="project" value="TreeGrafter"/>
</dbReference>
<dbReference type="InterPro" id="IPR050116">
    <property type="entry name" value="DNA_polymerase-Y"/>
</dbReference>
<dbReference type="InterPro" id="IPR036775">
    <property type="entry name" value="DNA_pol_Y-fam_lit_finger_sf"/>
</dbReference>
<dbReference type="Pfam" id="PF13438">
    <property type="entry name" value="DUF4113"/>
    <property type="match status" value="1"/>
</dbReference>
<dbReference type="Gene3D" id="1.10.150.20">
    <property type="entry name" value="5' to 3' exonuclease, C-terminal subdomain"/>
    <property type="match status" value="1"/>
</dbReference>
<dbReference type="CDD" id="cd01700">
    <property type="entry name" value="PolY_Pol_V_umuC"/>
    <property type="match status" value="1"/>
</dbReference>
<dbReference type="RefSeq" id="WP_069186617.1">
    <property type="nucleotide sequence ID" value="NZ_FLYE01000006.1"/>
</dbReference>
<keyword evidence="5" id="KW-0741">SOS mutagenesis</keyword>
<dbReference type="InterPro" id="IPR017961">
    <property type="entry name" value="DNA_pol_Y-fam_little_finger"/>
</dbReference>
<dbReference type="STRING" id="1867952.MTBPR1_140038"/>
<sequence>MTIFAIVDCNNFYASCERVFEPHLEGKPVVVLSNNDGCVIARSNEAKALGIGMGEAYFKIKPQIQKLGLEVRSSNYALYGDMSNRVASVLSTFSPNIEVYSIDECFLDLTGFEHLDLTTYAQEIRHTVKQYTGIPVALGIAPTKTLAKIANRLAKKSTKANGVLDLTNHPDWIPLALQKTEVGDVWGIGRRYSKWLIANNVHTAFDLAHSEDDWIRKKMGVVGLKTVHELRGISCVELEHHAPDKQTTAVTRSFGKMLDSLDDLEEAIKSFASRAAEKIRTSDLVTNQVSVFVRTNPFREDLEQYTNSITVGLTTYTNDTREILQACLSGLRRIFKDGLQYKKAGIILLDLMKSDSAPKTLFDINQAVDDQLMKSLDKINARFGSGTIALGQLKKSRSWYMTQNHKSPSYTTKWDELVRVR</sequence>
<dbReference type="SUPFAM" id="SSF56672">
    <property type="entry name" value="DNA/RNA polymerases"/>
    <property type="match status" value="1"/>
</dbReference>
<dbReference type="AlphaFoldDB" id="A0A1C3RF60"/>
<dbReference type="Pfam" id="PF11799">
    <property type="entry name" value="IMS_C"/>
    <property type="match status" value="1"/>
</dbReference>
<evidence type="ECO:0000256" key="1">
    <source>
        <dbReference type="ARBA" id="ARBA00010945"/>
    </source>
</evidence>
<dbReference type="NCBIfam" id="NF002955">
    <property type="entry name" value="PRK03609.1"/>
    <property type="match status" value="1"/>
</dbReference>
<evidence type="ECO:0000256" key="7">
    <source>
        <dbReference type="ARBA" id="ARBA00023236"/>
    </source>
</evidence>
<dbReference type="Gene3D" id="3.40.1170.60">
    <property type="match status" value="1"/>
</dbReference>
<comment type="similarity">
    <text evidence="1">Belongs to the DNA polymerase type-Y family.</text>
</comment>